<protein>
    <recommendedName>
        <fullName evidence="3">Helix-turn-helix domain protein</fullName>
    </recommendedName>
</protein>
<dbReference type="EMBL" id="CP002159">
    <property type="protein sequence ID" value="ADL56912.1"/>
    <property type="molecule type" value="Genomic_DNA"/>
</dbReference>
<dbReference type="SUPFAM" id="SSF47413">
    <property type="entry name" value="lambda repressor-like DNA-binding domains"/>
    <property type="match status" value="1"/>
</dbReference>
<organism evidence="1 2">
    <name type="scientific">Gallionella capsiferriformans (strain ES-2)</name>
    <name type="common">Gallionella ferruginea capsiferriformans (strain ES-2)</name>
    <dbReference type="NCBI Taxonomy" id="395494"/>
    <lineage>
        <taxon>Bacteria</taxon>
        <taxon>Pseudomonadati</taxon>
        <taxon>Pseudomonadota</taxon>
        <taxon>Betaproteobacteria</taxon>
        <taxon>Nitrosomonadales</taxon>
        <taxon>Gallionellaceae</taxon>
        <taxon>Gallionella</taxon>
    </lineage>
</organism>
<keyword evidence="2" id="KW-1185">Reference proteome</keyword>
<dbReference type="HOGENOM" id="CLU_2129814_0_0_4"/>
<evidence type="ECO:0000313" key="1">
    <source>
        <dbReference type="EMBL" id="ADL56912.1"/>
    </source>
</evidence>
<dbReference type="Gene3D" id="1.10.10.10">
    <property type="entry name" value="Winged helix-like DNA-binding domain superfamily/Winged helix DNA-binding domain"/>
    <property type="match status" value="1"/>
</dbReference>
<dbReference type="InterPro" id="IPR010982">
    <property type="entry name" value="Lambda_DNA-bd_dom_sf"/>
</dbReference>
<dbReference type="STRING" id="395494.Galf_2920"/>
<dbReference type="KEGG" id="gca:Galf_2920"/>
<dbReference type="InterPro" id="IPR001387">
    <property type="entry name" value="Cro/C1-type_HTH"/>
</dbReference>
<name>D9SEL7_GALCS</name>
<accession>D9SEL7</accession>
<dbReference type="GO" id="GO:0003677">
    <property type="term" value="F:DNA binding"/>
    <property type="evidence" value="ECO:0007669"/>
    <property type="project" value="InterPro"/>
</dbReference>
<dbReference type="AlphaFoldDB" id="D9SEL7"/>
<sequence length="113" mass="11930">MRAAHTCRLHGITQAEIAEAVGASQPQVSRILKAQGLRASRLFEEVCLYVEHFEGGVTDDAVRANEELIGALKMTWDGSASHAKALSAVIRSLAVLGSPRDSMPTTPVGEGGC</sequence>
<proteinExistence type="predicted"/>
<gene>
    <name evidence="1" type="ordered locus">Galf_2920</name>
</gene>
<dbReference type="InterPro" id="IPR036388">
    <property type="entry name" value="WH-like_DNA-bd_sf"/>
</dbReference>
<reference evidence="1 2" key="1">
    <citation type="submission" date="2010-08" db="EMBL/GenBank/DDBJ databases">
        <title>Complete sequence of Gallionella capsiferriformans ES-2.</title>
        <authorList>
            <consortium name="US DOE Joint Genome Institute"/>
            <person name="Lucas S."/>
            <person name="Copeland A."/>
            <person name="Lapidus A."/>
            <person name="Cheng J.-F."/>
            <person name="Bruce D."/>
            <person name="Goodwin L."/>
            <person name="Pitluck S."/>
            <person name="Chertkov O."/>
            <person name="Davenport K.W."/>
            <person name="Detter J.C."/>
            <person name="Han C."/>
            <person name="Tapia R."/>
            <person name="Land M."/>
            <person name="Hauser L."/>
            <person name="Chang Y.-J."/>
            <person name="Jeffries C."/>
            <person name="Kyrpides N."/>
            <person name="Ivanova N."/>
            <person name="Mikhailova N."/>
            <person name="Shelobolina E.S."/>
            <person name="Picardal F."/>
            <person name="Roden E."/>
            <person name="Emerson D."/>
            <person name="Woyke T."/>
        </authorList>
    </citation>
    <scope>NUCLEOTIDE SEQUENCE [LARGE SCALE GENOMIC DNA]</scope>
    <source>
        <strain evidence="1 2">ES-2</strain>
    </source>
</reference>
<dbReference type="Proteomes" id="UP000001235">
    <property type="component" value="Chromosome"/>
</dbReference>
<evidence type="ECO:0008006" key="3">
    <source>
        <dbReference type="Google" id="ProtNLM"/>
    </source>
</evidence>
<evidence type="ECO:0000313" key="2">
    <source>
        <dbReference type="Proteomes" id="UP000001235"/>
    </source>
</evidence>
<dbReference type="CDD" id="cd00093">
    <property type="entry name" value="HTH_XRE"/>
    <property type="match status" value="1"/>
</dbReference>